<evidence type="ECO:0000256" key="1">
    <source>
        <dbReference type="ARBA" id="ARBA00012104"/>
    </source>
</evidence>
<accession>C8PH99</accession>
<evidence type="ECO:0000256" key="2">
    <source>
        <dbReference type="ARBA" id="ARBA00022679"/>
    </source>
</evidence>
<evidence type="ECO:0000313" key="8">
    <source>
        <dbReference type="Proteomes" id="UP000005709"/>
    </source>
</evidence>
<evidence type="ECO:0000256" key="5">
    <source>
        <dbReference type="ARBA" id="ARBA00022840"/>
    </source>
</evidence>
<dbReference type="PANTHER" id="PTHR10534">
    <property type="entry name" value="PYRIDOXAL KINASE"/>
    <property type="match status" value="1"/>
</dbReference>
<dbReference type="OrthoDB" id="9800808at2"/>
<dbReference type="InterPro" id="IPR029056">
    <property type="entry name" value="Ribokinase-like"/>
</dbReference>
<keyword evidence="8" id="KW-1185">Reference proteome</keyword>
<feature type="domain" description="Pyridoxamine kinase/Phosphomethylpyrimidine kinase" evidence="6">
    <location>
        <begin position="61"/>
        <end position="253"/>
    </location>
</feature>
<dbReference type="GO" id="GO:0008478">
    <property type="term" value="F:pyridoxal kinase activity"/>
    <property type="evidence" value="ECO:0007669"/>
    <property type="project" value="UniProtKB-EC"/>
</dbReference>
<dbReference type="NCBIfam" id="NF005491">
    <property type="entry name" value="PRK07105.1"/>
    <property type="match status" value="1"/>
</dbReference>
<dbReference type="eggNOG" id="COG2240">
    <property type="taxonomic scope" value="Bacteria"/>
</dbReference>
<dbReference type="STRING" id="824.CGRAC_2062"/>
<dbReference type="EC" id="2.7.1.35" evidence="1"/>
<dbReference type="GO" id="GO:0005829">
    <property type="term" value="C:cytosol"/>
    <property type="evidence" value="ECO:0007669"/>
    <property type="project" value="TreeGrafter"/>
</dbReference>
<keyword evidence="2" id="KW-0808">Transferase</keyword>
<dbReference type="InterPro" id="IPR013749">
    <property type="entry name" value="PM/HMP-P_kinase-1"/>
</dbReference>
<evidence type="ECO:0000256" key="4">
    <source>
        <dbReference type="ARBA" id="ARBA00022777"/>
    </source>
</evidence>
<dbReference type="InterPro" id="IPR004625">
    <property type="entry name" value="PyrdxlKinase"/>
</dbReference>
<dbReference type="GO" id="GO:0009443">
    <property type="term" value="P:pyridoxal 5'-phosphate salvage"/>
    <property type="evidence" value="ECO:0007669"/>
    <property type="project" value="InterPro"/>
</dbReference>
<dbReference type="PANTHER" id="PTHR10534:SF2">
    <property type="entry name" value="PYRIDOXAL KINASE"/>
    <property type="match status" value="1"/>
</dbReference>
<dbReference type="Proteomes" id="UP000005709">
    <property type="component" value="Unassembled WGS sequence"/>
</dbReference>
<gene>
    <name evidence="7" type="ORF">CAMGR0001_2293</name>
</gene>
<dbReference type="SUPFAM" id="SSF53613">
    <property type="entry name" value="Ribokinase-like"/>
    <property type="match status" value="1"/>
</dbReference>
<organism evidence="7 8">
    <name type="scientific">Campylobacter gracilis RM3268</name>
    <dbReference type="NCBI Taxonomy" id="553220"/>
    <lineage>
        <taxon>Bacteria</taxon>
        <taxon>Pseudomonadati</taxon>
        <taxon>Campylobacterota</taxon>
        <taxon>Epsilonproteobacteria</taxon>
        <taxon>Campylobacterales</taxon>
        <taxon>Campylobacteraceae</taxon>
        <taxon>Campylobacter</taxon>
    </lineage>
</organism>
<keyword evidence="4 7" id="KW-0418">Kinase</keyword>
<dbReference type="GO" id="GO:0005524">
    <property type="term" value="F:ATP binding"/>
    <property type="evidence" value="ECO:0007669"/>
    <property type="project" value="UniProtKB-KW"/>
</dbReference>
<protein>
    <recommendedName>
        <fullName evidence="1">pyridoxal kinase</fullName>
        <ecNumber evidence="1">2.7.1.35</ecNumber>
    </recommendedName>
</protein>
<comment type="caution">
    <text evidence="7">The sequence shown here is derived from an EMBL/GenBank/DDBJ whole genome shotgun (WGS) entry which is preliminary data.</text>
</comment>
<name>C8PH99_9BACT</name>
<sequence>MKKVLTVQDISCVGKVSLTVALPILSAMGMSTSVIPTAVLSMHTGFSGYTFCDLSSQIRAIMAHWKDRGVVFDGIYTGFLGSAAQIEIMGELFASFGGAGKTILVDPCMGDNGVFYPGFNEDFARMMALLCAQADVITPNITEACAITGVPYREDADKDFIMDLLARLRELGARQVILKGIGYIADQCGVFSYDARTGRTNEYFHELLPVKFNGTGDIFAAVAFGAIMRGKSLETAVRIAADFVVSTIKETMSDDERNGYEGVDFEAIIPELVRKI</sequence>
<dbReference type="Pfam" id="PF08543">
    <property type="entry name" value="Phos_pyr_kin"/>
    <property type="match status" value="1"/>
</dbReference>
<dbReference type="AlphaFoldDB" id="C8PH99"/>
<dbReference type="EMBL" id="ACYG01000022">
    <property type="protein sequence ID" value="EEV17920.1"/>
    <property type="molecule type" value="Genomic_DNA"/>
</dbReference>
<reference evidence="7 8" key="1">
    <citation type="submission" date="2009-07" db="EMBL/GenBank/DDBJ databases">
        <authorList>
            <person name="Madupu R."/>
            <person name="Sebastian Y."/>
            <person name="Durkin A.S."/>
            <person name="Torralba M."/>
            <person name="Methe B."/>
            <person name="Sutton G.G."/>
            <person name="Strausberg R.L."/>
            <person name="Nelson K.E."/>
        </authorList>
    </citation>
    <scope>NUCLEOTIDE SEQUENCE [LARGE SCALE GENOMIC DNA]</scope>
    <source>
        <strain evidence="7 8">RM3268</strain>
    </source>
</reference>
<dbReference type="RefSeq" id="WP_005870968.1">
    <property type="nucleotide sequence ID" value="NZ_ACYG01000022.1"/>
</dbReference>
<dbReference type="CDD" id="cd01173">
    <property type="entry name" value="pyridoxal_pyridoxamine_kinase"/>
    <property type="match status" value="1"/>
</dbReference>
<keyword evidence="5" id="KW-0067">ATP-binding</keyword>
<evidence type="ECO:0000259" key="6">
    <source>
        <dbReference type="Pfam" id="PF08543"/>
    </source>
</evidence>
<evidence type="ECO:0000256" key="3">
    <source>
        <dbReference type="ARBA" id="ARBA00022741"/>
    </source>
</evidence>
<evidence type="ECO:0000313" key="7">
    <source>
        <dbReference type="EMBL" id="EEV17920.1"/>
    </source>
</evidence>
<dbReference type="Gene3D" id="3.40.1190.20">
    <property type="match status" value="1"/>
</dbReference>
<keyword evidence="3" id="KW-0547">Nucleotide-binding</keyword>
<proteinExistence type="predicted"/>